<gene>
    <name evidence="1" type="ORF">A4V15_12160</name>
</gene>
<protein>
    <submittedName>
        <fullName evidence="1">Uncharacterized protein</fullName>
    </submittedName>
</protein>
<evidence type="ECO:0000313" key="1">
    <source>
        <dbReference type="EMBL" id="OAN31806.1"/>
    </source>
</evidence>
<dbReference type="AlphaFoldDB" id="A0A178LMR3"/>
<dbReference type="EMBL" id="LWCR01000003">
    <property type="protein sequence ID" value="OAN31806.1"/>
    <property type="molecule type" value="Genomic_DNA"/>
</dbReference>
<dbReference type="Proteomes" id="UP000078356">
    <property type="component" value="Unassembled WGS sequence"/>
</dbReference>
<evidence type="ECO:0000313" key="2">
    <source>
        <dbReference type="Proteomes" id="UP000078356"/>
    </source>
</evidence>
<dbReference type="RefSeq" id="WP_064307017.1">
    <property type="nucleotide sequence ID" value="NZ_LWCR01000003.1"/>
</dbReference>
<sequence length="140" mass="16328">MQLALSFTESSFCEFPLPQRLPRPRLKRAPRKTNTAVDIEQLYFDLLAIPDSEVDTYVWTDADIDRVREYMLHHALGVLLDRRNSLASRQEHWAWVMDEEDFGPFSFKTLAYFAGVDSELLREGLVRTLTKHQVLEQLSV</sequence>
<accession>A0A178LMR3</accession>
<comment type="caution">
    <text evidence="1">The sequence shown here is derived from an EMBL/GenBank/DDBJ whole genome shotgun (WGS) entry which is preliminary data.</text>
</comment>
<reference evidence="1 2" key="1">
    <citation type="submission" date="2016-04" db="EMBL/GenBank/DDBJ databases">
        <title>Draft Genome Sequences of Staphylococcus capitis Strain H36, S. capitis Strain H65, S. cohnii Strain H62, S. hominis Strain H69, Mycobacterium iranicum Strain H39, Plantibacter sp. Strain H53, Pseudomonas oryzihabitans Strain H72, and Microbacterium sp. Strain H83, isolated from residential settings.</title>
        <authorList>
            <person name="Lymperopoulou D."/>
            <person name="Adams R.I."/>
            <person name="Lindow S."/>
            <person name="Coil D.A."/>
            <person name="Jospin G."/>
            <person name="Eisen J.A."/>
        </authorList>
    </citation>
    <scope>NUCLEOTIDE SEQUENCE [LARGE SCALE GENOMIC DNA]</scope>
    <source>
        <strain evidence="1 2">H72</strain>
    </source>
</reference>
<name>A0A178LMR3_9PSED</name>
<dbReference type="OrthoDB" id="5905663at2"/>
<proteinExistence type="predicted"/>
<organism evidence="1 2">
    <name type="scientific">Pseudomonas oryzihabitans</name>
    <dbReference type="NCBI Taxonomy" id="47885"/>
    <lineage>
        <taxon>Bacteria</taxon>
        <taxon>Pseudomonadati</taxon>
        <taxon>Pseudomonadota</taxon>
        <taxon>Gammaproteobacteria</taxon>
        <taxon>Pseudomonadales</taxon>
        <taxon>Pseudomonadaceae</taxon>
        <taxon>Pseudomonas</taxon>
    </lineage>
</organism>